<feature type="domain" description="Ig-like" evidence="4">
    <location>
        <begin position="1262"/>
        <end position="1344"/>
    </location>
</feature>
<comment type="caution">
    <text evidence="5">The sequence shown here is derived from an EMBL/GenBank/DDBJ whole genome shotgun (WGS) entry which is preliminary data.</text>
</comment>
<dbReference type="NCBIfam" id="TIGR04131">
    <property type="entry name" value="Bac_Flav_CTERM"/>
    <property type="match status" value="1"/>
</dbReference>
<dbReference type="Pfam" id="PF13585">
    <property type="entry name" value="CHU_C"/>
    <property type="match status" value="1"/>
</dbReference>
<gene>
    <name evidence="5" type="ORF">FHS11_002639</name>
</gene>
<dbReference type="Gene3D" id="2.120.10.30">
    <property type="entry name" value="TolB, C-terminal domain"/>
    <property type="match status" value="7"/>
</dbReference>
<feature type="transmembrane region" description="Helical" evidence="3">
    <location>
        <begin position="6"/>
        <end position="23"/>
    </location>
</feature>
<evidence type="ECO:0000256" key="3">
    <source>
        <dbReference type="SAM" id="Phobius"/>
    </source>
</evidence>
<protein>
    <submittedName>
        <fullName evidence="5">Gliding motility-associated-like protein</fullName>
    </submittedName>
</protein>
<dbReference type="PROSITE" id="PS50835">
    <property type="entry name" value="IG_LIKE"/>
    <property type="match status" value="1"/>
</dbReference>
<feature type="repeat" description="NHL" evidence="2">
    <location>
        <begin position="830"/>
        <end position="872"/>
    </location>
</feature>
<reference evidence="5" key="1">
    <citation type="submission" date="2020-08" db="EMBL/GenBank/DDBJ databases">
        <title>Genomic Encyclopedia of Type Strains, Phase III (KMG-III): the genomes of soil and plant-associated and newly described type strains.</title>
        <authorList>
            <person name="Whitman W."/>
        </authorList>
    </citation>
    <scope>NUCLEOTIDE SEQUENCE [LARGE SCALE GENOMIC DNA]</scope>
    <source>
        <strain evidence="5">CECT 8628</strain>
    </source>
</reference>
<dbReference type="PANTHER" id="PTHR13833:SF71">
    <property type="entry name" value="NHL DOMAIN-CONTAINING PROTEIN"/>
    <property type="match status" value="1"/>
</dbReference>
<keyword evidence="3" id="KW-1133">Transmembrane helix</keyword>
<keyword evidence="3" id="KW-0472">Membrane</keyword>
<dbReference type="InterPro" id="IPR026341">
    <property type="entry name" value="T9SS_type_B"/>
</dbReference>
<dbReference type="InterPro" id="IPR007110">
    <property type="entry name" value="Ig-like_dom"/>
</dbReference>
<evidence type="ECO:0000259" key="4">
    <source>
        <dbReference type="PROSITE" id="PS50835"/>
    </source>
</evidence>
<dbReference type="RefSeq" id="WP_183476005.1">
    <property type="nucleotide sequence ID" value="NZ_JACHWX010000006.1"/>
</dbReference>
<sequence>MRLIPLAELNLSFPLIMFNYCTILQIRRHFSDIKLVRTFLIWALFIIKSMAVFGQSPVISYAGPKSYATNTPIATLIPTNSGGAVPATVYGSISTFAGNALGLHIDGQGTAASFSSPFGIVTDIAGNAYVADAGEIRKITPAGYVSTFSVGLSNLGNQSIAIDIKGNLYITDSYNYTVDKISQAGVVTILAGNGKQGYADGQGTNASFSALGGIAVDASGNIYVGDGGSNQMIRKISPAGYVSTLARGGVGISVNFNNPVGLATDAAGNVYVCNANNNLVSKVTPSGGVSIFAGTGIEGSVNGPALSSSFFYPTGLTFDALGNIYVADTGNGLIREISAAETVSTVAGSLINPSFAAAEGVALDHKGYLYVTDVEAREIKRVCLMGYTIDKTLPAGLNFDNTTGIISGTPTVVTPATNYTITAYNGSGNSSTIVSIATIGLIPQTITFVPFEQRYLGDADFDPMAISTNSNIPVVLASSNNAVATIVNGKIHITGIGNTIITASQTGDGTYSAAASVAQILDVLPKADATSSVIITPKNGPIILPLDNTGNINVTIDKVATVTGKANTPIKTTFSPASFNCSSVGQQNVTVTASQPSPVEFNGPTGIVADASGDIYIADQGNYCIKRIAPNGEVTTLAGSGSPGNTDGKGTAASFGKLGSMAIDSFGDLFVTDYDQHSIRKIAPDGTVTTFASGINVGGIVLDRYNNVYVSTQVSIKKITPDGATSYFAGINASGDYDATGLDARFSFINGLAIDEKGDIYALDYGNAKIRKISPAAVVTTIYSFTQFEPFGSINVDASGNVFVAYEDQVWELPLGGNAINFVGGYFLDQGFKDGVGAAAEFNDLTGMTIDPSGNLYVSDFNNNAIRKITPGGVVTTIAGGIQGNVNGNINSGTPTTAQIPVTVQSSLAITSTYPDVVIPANSSCPITLPDYTKTASATDNCSNNIKFTQSPLAGTVLSSNTPVTVTITATDDLNAKSSVNFKVTADNNAPTPSLSISGPAVACAGTALTFTAVPANVIASTYQWQVNGTNAGDNSPSFTTSTLNNNDVVSCNILTGQSCLTPVTSNPLSITINPLITPIVNIQADNLAPCAGMPVTFTATLNNGIVNPAYQWMVNGINTGTNSATFVTTTLIKTDIVQCKVTNNSSCPTSAISNQVAGIDQVAYVTPSIKIQSSSTGAICSGTLITFTATAINGGNNSTYQWRVNGVNAGTNSPAFSSNSFADGDIVNCVLTNNGGQCITASQATSNNVEISITPPSILVPTVTITPDNYDGCNGMSLTYTATTTNAGSSPTYQWQVNGQDAGTNTATFISSTLNTGDKITCKITSSVACSVATATSNTASLTADAYTTNSVSITSTAVNNIISPDQPVTFTATTAYTTSGTITVAYQWQVNNINVGDNSPVFTTSSLINHDVVACIIITTGKCVASPVISSNPIEMIVFTPVIIVNTFTPNGDGVNDTWDIPSLAAYTGCTINIFNRYGILVYNSVGYAKSWDGTVEGKPLPSGTYYYVIDLKNGKKPLSGPVTILR</sequence>
<dbReference type="SUPFAM" id="SSF63825">
    <property type="entry name" value="YWTD domain"/>
    <property type="match status" value="1"/>
</dbReference>
<dbReference type="PANTHER" id="PTHR13833">
    <property type="match status" value="1"/>
</dbReference>
<evidence type="ECO:0000313" key="6">
    <source>
        <dbReference type="Proteomes" id="UP000539265"/>
    </source>
</evidence>
<evidence type="ECO:0000256" key="1">
    <source>
        <dbReference type="ARBA" id="ARBA00022737"/>
    </source>
</evidence>
<dbReference type="PROSITE" id="PS51125">
    <property type="entry name" value="NHL"/>
    <property type="match status" value="2"/>
</dbReference>
<feature type="repeat" description="NHL" evidence="2">
    <location>
        <begin position="600"/>
        <end position="631"/>
    </location>
</feature>
<dbReference type="InterPro" id="IPR001258">
    <property type="entry name" value="NHL_repeat"/>
</dbReference>
<keyword evidence="3" id="KW-0812">Transmembrane</keyword>
<dbReference type="InterPro" id="IPR011042">
    <property type="entry name" value="6-blade_b-propeller_TolB-like"/>
</dbReference>
<keyword evidence="6" id="KW-1185">Reference proteome</keyword>
<proteinExistence type="predicted"/>
<dbReference type="SUPFAM" id="SSF101898">
    <property type="entry name" value="NHL repeat"/>
    <property type="match status" value="2"/>
</dbReference>
<dbReference type="Pfam" id="PF01436">
    <property type="entry name" value="NHL"/>
    <property type="match status" value="2"/>
</dbReference>
<organism evidence="5 6">
    <name type="scientific">Mucilaginibacter gotjawali</name>
    <dbReference type="NCBI Taxonomy" id="1550579"/>
    <lineage>
        <taxon>Bacteria</taxon>
        <taxon>Pseudomonadati</taxon>
        <taxon>Bacteroidota</taxon>
        <taxon>Sphingobacteriia</taxon>
        <taxon>Sphingobacteriales</taxon>
        <taxon>Sphingobacteriaceae</taxon>
        <taxon>Mucilaginibacter</taxon>
    </lineage>
</organism>
<feature type="transmembrane region" description="Helical" evidence="3">
    <location>
        <begin position="35"/>
        <end position="54"/>
    </location>
</feature>
<dbReference type="Proteomes" id="UP000539265">
    <property type="component" value="Unassembled WGS sequence"/>
</dbReference>
<evidence type="ECO:0000256" key="2">
    <source>
        <dbReference type="PROSITE-ProRule" id="PRU00504"/>
    </source>
</evidence>
<dbReference type="Gene3D" id="2.60.40.10">
    <property type="entry name" value="Immunoglobulins"/>
    <property type="match status" value="3"/>
</dbReference>
<name>A0A839SI68_9SPHI</name>
<evidence type="ECO:0000313" key="5">
    <source>
        <dbReference type="EMBL" id="MBB3056217.1"/>
    </source>
</evidence>
<dbReference type="Pfam" id="PF05345">
    <property type="entry name" value="He_PIG"/>
    <property type="match status" value="1"/>
</dbReference>
<dbReference type="InterPro" id="IPR013783">
    <property type="entry name" value="Ig-like_fold"/>
</dbReference>
<keyword evidence="1" id="KW-0677">Repeat</keyword>
<dbReference type="EMBL" id="JACHWX010000006">
    <property type="protein sequence ID" value="MBB3056217.1"/>
    <property type="molecule type" value="Genomic_DNA"/>
</dbReference>
<accession>A0A839SI68</accession>